<keyword evidence="12 16" id="KW-0406">Ion transport</keyword>
<evidence type="ECO:0000256" key="14">
    <source>
        <dbReference type="ARBA" id="ARBA00023136"/>
    </source>
</evidence>
<evidence type="ECO:0000256" key="5">
    <source>
        <dbReference type="ARBA" id="ARBA00022630"/>
    </source>
</evidence>
<evidence type="ECO:0000256" key="11">
    <source>
        <dbReference type="ARBA" id="ARBA00023053"/>
    </source>
</evidence>
<keyword evidence="4" id="KW-0597">Phosphoprotein</keyword>
<evidence type="ECO:0000313" key="21">
    <source>
        <dbReference type="Proteomes" id="UP000284476"/>
    </source>
</evidence>
<evidence type="ECO:0000256" key="8">
    <source>
        <dbReference type="ARBA" id="ARBA00022967"/>
    </source>
</evidence>
<evidence type="ECO:0000256" key="2">
    <source>
        <dbReference type="ARBA" id="ARBA00022475"/>
    </source>
</evidence>
<keyword evidence="15 16" id="KW-0739">Sodium transport</keyword>
<keyword evidence="11 16" id="KW-0915">Sodium</keyword>
<keyword evidence="13 16" id="KW-0830">Ubiquinone</keyword>
<dbReference type="GO" id="GO:0016655">
    <property type="term" value="F:oxidoreductase activity, acting on NAD(P)H, quinone or similar compound as acceptor"/>
    <property type="evidence" value="ECO:0007669"/>
    <property type="project" value="UniProtKB-UniRule"/>
</dbReference>
<name>A0A443JKU0_9RHOB</name>
<accession>A0A443JKU0</accession>
<evidence type="ECO:0000313" key="19">
    <source>
        <dbReference type="EMBL" id="RWR11082.1"/>
    </source>
</evidence>
<evidence type="ECO:0000256" key="16">
    <source>
        <dbReference type="PIRNR" id="PIRNR009437"/>
    </source>
</evidence>
<evidence type="ECO:0000313" key="20">
    <source>
        <dbReference type="EMBL" id="RWR21178.1"/>
    </source>
</evidence>
<dbReference type="EC" id="7.2.1.1" evidence="16"/>
<dbReference type="InterPro" id="IPR007329">
    <property type="entry name" value="FMN-bd"/>
</dbReference>
<protein>
    <recommendedName>
        <fullName evidence="16">Na(+)-translocating NADH-quinone reductase subunit C</fullName>
        <shortName evidence="16">Na(+)-NQR subunit C</shortName>
        <shortName evidence="16">Na(+)-translocating NQR subunit C</shortName>
        <ecNumber evidence="16">7.2.1.1</ecNumber>
    </recommendedName>
    <alternativeName>
        <fullName evidence="16">NQR complex subunit C</fullName>
    </alternativeName>
    <alternativeName>
        <fullName evidence="16">NQR-1 subunit C</fullName>
    </alternativeName>
</protein>
<dbReference type="Proteomes" id="UP000284476">
    <property type="component" value="Unassembled WGS sequence"/>
</dbReference>
<gene>
    <name evidence="20" type="ORF">D2T30_10075</name>
    <name evidence="19" type="ORF">D2T33_12200</name>
</gene>
<evidence type="ECO:0000256" key="15">
    <source>
        <dbReference type="ARBA" id="ARBA00023201"/>
    </source>
</evidence>
<dbReference type="GO" id="GO:0006814">
    <property type="term" value="P:sodium ion transport"/>
    <property type="evidence" value="ECO:0007669"/>
    <property type="project" value="UniProtKB-UniRule"/>
</dbReference>
<evidence type="ECO:0000256" key="4">
    <source>
        <dbReference type="ARBA" id="ARBA00022553"/>
    </source>
</evidence>
<comment type="similarity">
    <text evidence="16">Belongs to the NqrC family.</text>
</comment>
<comment type="subunit">
    <text evidence="16">Composed of six subunits; NqrA, NqrB, NqrC, NqrD, NqrE and NqrF.</text>
</comment>
<dbReference type="SMART" id="SM00900">
    <property type="entry name" value="FMN_bind"/>
    <property type="match status" value="1"/>
</dbReference>
<evidence type="ECO:0000256" key="6">
    <source>
        <dbReference type="ARBA" id="ARBA00022643"/>
    </source>
</evidence>
<keyword evidence="10 16" id="KW-0520">NAD</keyword>
<sequence>MAERRPNPWRRFLARPNTDPVKSVGIAALVAATCGLAVSVTAVVLRPIQQENRLAARAGQMTAMLEGVPGIAELLPRGGVETFVVDLAEGRISDTDPVDFDQDAAAADPARSTALPPAADLAAIGRRENESLVWMVREGDRPVLVILPVRGAGYQSTIRAYLALEGDLNTVAAFTVYDQAETPGLGSRVADPAFGAGWVGKRIADDSGIAIDITPGAQGPYEVEAISGASVTGYGAIDMVHFWMGPEGFGPFLENLREGTAWR</sequence>
<keyword evidence="3" id="KW-0997">Cell inner membrane</keyword>
<proteinExistence type="inferred from homology"/>
<dbReference type="EMBL" id="SAUW01000011">
    <property type="protein sequence ID" value="RWR11082.1"/>
    <property type="molecule type" value="Genomic_DNA"/>
</dbReference>
<dbReference type="PIRSF" id="PIRSF009437">
    <property type="entry name" value="NQR-1_subunit_C"/>
    <property type="match status" value="1"/>
</dbReference>
<keyword evidence="7 17" id="KW-0812">Transmembrane</keyword>
<keyword evidence="9 17" id="KW-1133">Transmembrane helix</keyword>
<comment type="catalytic activity">
    <reaction evidence="16">
        <text>a ubiquinone + n Na(+)(in) + NADH + H(+) = a ubiquinol + n Na(+)(out) + NAD(+)</text>
        <dbReference type="Rhea" id="RHEA:47748"/>
        <dbReference type="Rhea" id="RHEA-COMP:9565"/>
        <dbReference type="Rhea" id="RHEA-COMP:9566"/>
        <dbReference type="ChEBI" id="CHEBI:15378"/>
        <dbReference type="ChEBI" id="CHEBI:16389"/>
        <dbReference type="ChEBI" id="CHEBI:17976"/>
        <dbReference type="ChEBI" id="CHEBI:29101"/>
        <dbReference type="ChEBI" id="CHEBI:57540"/>
        <dbReference type="ChEBI" id="CHEBI:57945"/>
        <dbReference type="EC" id="7.2.1.1"/>
    </reaction>
</comment>
<reference evidence="21 22" key="2">
    <citation type="submission" date="2019-01" db="EMBL/GenBank/DDBJ databases">
        <authorList>
            <person name="Li Y."/>
        </authorList>
    </citation>
    <scope>NUCLEOTIDE SEQUENCE [LARGE SCALE GENOMIC DNA]</scope>
    <source>
        <strain evidence="19 22">2D-5</strain>
        <strain evidence="20 21">SK2B-1</strain>
    </source>
</reference>
<evidence type="ECO:0000256" key="13">
    <source>
        <dbReference type="ARBA" id="ARBA00023075"/>
    </source>
</evidence>
<keyword evidence="8" id="KW-1278">Translocase</keyword>
<keyword evidence="5 16" id="KW-0285">Flavoprotein</keyword>
<comment type="cofactor">
    <cofactor evidence="16">
        <name>FMN</name>
        <dbReference type="ChEBI" id="CHEBI:58210"/>
    </cofactor>
</comment>
<dbReference type="GO" id="GO:0010181">
    <property type="term" value="F:FMN binding"/>
    <property type="evidence" value="ECO:0007669"/>
    <property type="project" value="UniProtKB-UniRule"/>
</dbReference>
<comment type="caution">
    <text evidence="20">The sequence shown here is derived from an EMBL/GenBank/DDBJ whole genome shotgun (WGS) entry which is preliminary data.</text>
</comment>
<evidence type="ECO:0000256" key="17">
    <source>
        <dbReference type="SAM" id="Phobius"/>
    </source>
</evidence>
<keyword evidence="6 16" id="KW-0288">FMN</keyword>
<organism evidence="20 21">
    <name type="scientific">Paenirhodobacter populi</name>
    <dbReference type="NCBI Taxonomy" id="2306993"/>
    <lineage>
        <taxon>Bacteria</taxon>
        <taxon>Pseudomonadati</taxon>
        <taxon>Pseudomonadota</taxon>
        <taxon>Alphaproteobacteria</taxon>
        <taxon>Rhodobacterales</taxon>
        <taxon>Rhodobacter group</taxon>
        <taxon>Paenirhodobacter</taxon>
    </lineage>
</organism>
<dbReference type="Pfam" id="PF04205">
    <property type="entry name" value="FMN_bind"/>
    <property type="match status" value="1"/>
</dbReference>
<dbReference type="RefSeq" id="WP_128208764.1">
    <property type="nucleotide sequence ID" value="NZ_JBHRSO010000018.1"/>
</dbReference>
<dbReference type="AlphaFoldDB" id="A0A443JKU0"/>
<dbReference type="EMBL" id="SAUZ01000010">
    <property type="protein sequence ID" value="RWR21178.1"/>
    <property type="molecule type" value="Genomic_DNA"/>
</dbReference>
<evidence type="ECO:0000256" key="1">
    <source>
        <dbReference type="ARBA" id="ARBA00022448"/>
    </source>
</evidence>
<keyword evidence="14 17" id="KW-0472">Membrane</keyword>
<evidence type="ECO:0000259" key="18">
    <source>
        <dbReference type="SMART" id="SM00900"/>
    </source>
</evidence>
<keyword evidence="2" id="KW-1003">Cell membrane</keyword>
<dbReference type="PANTHER" id="PTHR37838:SF1">
    <property type="entry name" value="NA(+)-TRANSLOCATING NADH-QUINONE REDUCTASE SUBUNIT C"/>
    <property type="match status" value="1"/>
</dbReference>
<dbReference type="PANTHER" id="PTHR37838">
    <property type="entry name" value="NA(+)-TRANSLOCATING NADH-QUINONE REDUCTASE SUBUNIT C"/>
    <property type="match status" value="1"/>
</dbReference>
<evidence type="ECO:0000256" key="3">
    <source>
        <dbReference type="ARBA" id="ARBA00022519"/>
    </source>
</evidence>
<accession>A0A443ITQ4</accession>
<dbReference type="GO" id="GO:0016020">
    <property type="term" value="C:membrane"/>
    <property type="evidence" value="ECO:0007669"/>
    <property type="project" value="UniProtKB-UniRule"/>
</dbReference>
<evidence type="ECO:0000256" key="9">
    <source>
        <dbReference type="ARBA" id="ARBA00022989"/>
    </source>
</evidence>
<dbReference type="Proteomes" id="UP000285710">
    <property type="component" value="Unassembled WGS sequence"/>
</dbReference>
<evidence type="ECO:0000313" key="22">
    <source>
        <dbReference type="Proteomes" id="UP000285710"/>
    </source>
</evidence>
<feature type="domain" description="FMN-binding" evidence="18">
    <location>
        <begin position="153"/>
        <end position="247"/>
    </location>
</feature>
<evidence type="ECO:0000256" key="7">
    <source>
        <dbReference type="ARBA" id="ARBA00022692"/>
    </source>
</evidence>
<keyword evidence="22" id="KW-1185">Reference proteome</keyword>
<feature type="transmembrane region" description="Helical" evidence="17">
    <location>
        <begin position="21"/>
        <end position="45"/>
    </location>
</feature>
<keyword evidence="1 16" id="KW-0813">Transport</keyword>
<reference evidence="21 22" key="1">
    <citation type="submission" date="2019-01" db="EMBL/GenBank/DDBJ databases">
        <title>Sinorhodobacter populi sp. nov. isolated from the symptomatic bark tissue of Populus euramericana canker.</title>
        <authorList>
            <person name="Xu G."/>
        </authorList>
    </citation>
    <scope>NUCLEOTIDE SEQUENCE [LARGE SCALE GENOMIC DNA]</scope>
    <source>
        <strain evidence="19 22">2D-5</strain>
        <strain evidence="20 21">SK2B-1</strain>
    </source>
</reference>
<evidence type="ECO:0000256" key="10">
    <source>
        <dbReference type="ARBA" id="ARBA00023027"/>
    </source>
</evidence>
<dbReference type="InterPro" id="IPR010204">
    <property type="entry name" value="NqrC"/>
</dbReference>
<evidence type="ECO:0000256" key="12">
    <source>
        <dbReference type="ARBA" id="ARBA00023065"/>
    </source>
</evidence>